<gene>
    <name evidence="2" type="ORF">PV662_07675</name>
</gene>
<evidence type="ECO:0000256" key="1">
    <source>
        <dbReference type="SAM" id="MobiDB-lite"/>
    </source>
</evidence>
<comment type="caution">
    <text evidence="2">The sequence shown here is derived from an EMBL/GenBank/DDBJ whole genome shotgun (WGS) entry which is preliminary data.</text>
</comment>
<evidence type="ECO:0000313" key="2">
    <source>
        <dbReference type="EMBL" id="MDX3699638.1"/>
    </source>
</evidence>
<dbReference type="Proteomes" id="UP001271274">
    <property type="component" value="Unassembled WGS sequence"/>
</dbReference>
<sequence length="256" mass="27122">MHAPLPVHPLTGLTAVGWRKARPGEDEGELYPVWPILGGAPDEDDDQDDDGTDDNDDGEDDGQDDADGGAGDGGGNEDEDDADPEGADQLGDKGKRALASMKGKWRSERDKRRDLERQLANKDKGGGDDAVAKATAAATAAANTRIVKAEIRAAAAKKLADPRDALKFLDLEQFEVDADGEVDAEEIADAIETLIKDKPYLAAATGRRFQGSGDGGAARKAGRPKQLTQRDLKNMTPDQIVKAQNDGRLDDLLGPG</sequence>
<name>A0ABU4NA60_9ACTN</name>
<protein>
    <recommendedName>
        <fullName evidence="4">EF-hand domain-containing protein</fullName>
    </recommendedName>
</protein>
<dbReference type="RefSeq" id="WP_319061771.1">
    <property type="nucleotide sequence ID" value="NZ_JARAYT010000037.1"/>
</dbReference>
<organism evidence="2 3">
    <name type="scientific">Streptomyces europaeiscabiei</name>
    <dbReference type="NCBI Taxonomy" id="146819"/>
    <lineage>
        <taxon>Bacteria</taxon>
        <taxon>Bacillati</taxon>
        <taxon>Actinomycetota</taxon>
        <taxon>Actinomycetes</taxon>
        <taxon>Kitasatosporales</taxon>
        <taxon>Streptomycetaceae</taxon>
        <taxon>Streptomyces</taxon>
    </lineage>
</organism>
<feature type="region of interest" description="Disordered" evidence="1">
    <location>
        <begin position="207"/>
        <end position="256"/>
    </location>
</feature>
<feature type="compositionally biased region" description="Acidic residues" evidence="1">
    <location>
        <begin position="75"/>
        <end position="86"/>
    </location>
</feature>
<feature type="compositionally biased region" description="Basic and acidic residues" evidence="1">
    <location>
        <begin position="245"/>
        <end position="256"/>
    </location>
</feature>
<feature type="compositionally biased region" description="Acidic residues" evidence="1">
    <location>
        <begin position="41"/>
        <end position="67"/>
    </location>
</feature>
<keyword evidence="3" id="KW-1185">Reference proteome</keyword>
<feature type="region of interest" description="Disordered" evidence="1">
    <location>
        <begin position="1"/>
        <end position="133"/>
    </location>
</feature>
<evidence type="ECO:0000313" key="3">
    <source>
        <dbReference type="Proteomes" id="UP001271274"/>
    </source>
</evidence>
<feature type="compositionally biased region" description="Basic and acidic residues" evidence="1">
    <location>
        <begin position="105"/>
        <end position="131"/>
    </location>
</feature>
<proteinExistence type="predicted"/>
<accession>A0ABU4NA60</accession>
<reference evidence="2 3" key="1">
    <citation type="journal article" date="2023" name="Microb. Genom.">
        <title>Mesoterricola silvestris gen. nov., sp. nov., Mesoterricola sediminis sp. nov., Geothrix oryzae sp. nov., Geothrix edaphica sp. nov., Geothrix rubra sp. nov., and Geothrix limicola sp. nov., six novel members of Acidobacteriota isolated from soils.</title>
        <authorList>
            <person name="Weisberg A.J."/>
            <person name="Pearce E."/>
            <person name="Kramer C.G."/>
            <person name="Chang J.H."/>
            <person name="Clarke C.R."/>
        </authorList>
    </citation>
    <scope>NUCLEOTIDE SEQUENCE [LARGE SCALE GENOMIC DNA]</scope>
    <source>
        <strain evidence="2 3">ID09-01A</strain>
    </source>
</reference>
<evidence type="ECO:0008006" key="4">
    <source>
        <dbReference type="Google" id="ProtNLM"/>
    </source>
</evidence>
<dbReference type="EMBL" id="JARAYU010000002">
    <property type="protein sequence ID" value="MDX3699638.1"/>
    <property type="molecule type" value="Genomic_DNA"/>
</dbReference>